<keyword evidence="1" id="KW-0472">Membrane</keyword>
<feature type="transmembrane region" description="Helical" evidence="1">
    <location>
        <begin position="12"/>
        <end position="33"/>
    </location>
</feature>
<gene>
    <name evidence="2" type="ORF">H7U35_10075</name>
</gene>
<keyword evidence="3" id="KW-1185">Reference proteome</keyword>
<sequence>MFPPFFSTGRGTLFSFSFYFAVQSAYVLGSALWPKNAFIKTSAALIVVISIFVAVLVSLVKSLHFGPYTPMEEETAVTLCTCLLFAFAIFCWVTAYYRLKEAEIINRW</sequence>
<keyword evidence="1" id="KW-1133">Transmembrane helix</keyword>
<evidence type="ECO:0000256" key="1">
    <source>
        <dbReference type="SAM" id="Phobius"/>
    </source>
</evidence>
<evidence type="ECO:0000313" key="2">
    <source>
        <dbReference type="EMBL" id="MBM6735563.1"/>
    </source>
</evidence>
<reference evidence="2 3" key="1">
    <citation type="journal article" date="2021" name="Sci. Rep.">
        <title>The distribution of antibiotic resistance genes in chicken gut microbiota commensals.</title>
        <authorList>
            <person name="Juricova H."/>
            <person name="Matiasovicova J."/>
            <person name="Kubasova T."/>
            <person name="Cejkova D."/>
            <person name="Rychlik I."/>
        </authorList>
    </citation>
    <scope>NUCLEOTIDE SEQUENCE [LARGE SCALE GENOMIC DNA]</scope>
    <source>
        <strain evidence="2 3">An772</strain>
    </source>
</reference>
<accession>A0ABS2E1S9</accession>
<proteinExistence type="predicted"/>
<organism evidence="2 3">
    <name type="scientific">Mediterranea massiliensis</name>
    <dbReference type="NCBI Taxonomy" id="1841865"/>
    <lineage>
        <taxon>Bacteria</taxon>
        <taxon>Pseudomonadati</taxon>
        <taxon>Bacteroidota</taxon>
        <taxon>Bacteroidia</taxon>
        <taxon>Bacteroidales</taxon>
        <taxon>Bacteroidaceae</taxon>
        <taxon>Mediterranea</taxon>
    </lineage>
</organism>
<feature type="transmembrane region" description="Helical" evidence="1">
    <location>
        <begin position="45"/>
        <end position="64"/>
    </location>
</feature>
<dbReference type="EMBL" id="JACLYZ010000022">
    <property type="protein sequence ID" value="MBM6735563.1"/>
    <property type="molecule type" value="Genomic_DNA"/>
</dbReference>
<name>A0ABS2E1S9_9BACT</name>
<evidence type="ECO:0000313" key="3">
    <source>
        <dbReference type="Proteomes" id="UP000766986"/>
    </source>
</evidence>
<comment type="caution">
    <text evidence="2">The sequence shown here is derived from an EMBL/GenBank/DDBJ whole genome shotgun (WGS) entry which is preliminary data.</text>
</comment>
<keyword evidence="1" id="KW-0812">Transmembrane</keyword>
<protein>
    <submittedName>
        <fullName evidence="2">Uncharacterized protein</fullName>
    </submittedName>
</protein>
<dbReference type="RefSeq" id="WP_083535602.1">
    <property type="nucleotide sequence ID" value="NZ_CALUIP010000009.1"/>
</dbReference>
<dbReference type="Proteomes" id="UP000766986">
    <property type="component" value="Unassembled WGS sequence"/>
</dbReference>
<feature type="transmembrane region" description="Helical" evidence="1">
    <location>
        <begin position="76"/>
        <end position="97"/>
    </location>
</feature>